<dbReference type="RefSeq" id="WP_071319081.1">
    <property type="nucleotide sequence ID" value="NZ_CP063356.2"/>
</dbReference>
<sequence length="100" mass="11730">MINNRSNLGIPLFFNLRENDQDTTKLFEDRYEVFVEGKYVGNKTLYTQNENFHDVADFLEKQGFQNVEVELNGDHILVHADNSSEAEKMRQALEIYLSNR</sequence>
<name>A0A1S2L0L3_9BACI</name>
<comment type="caution">
    <text evidence="1">The sequence shown here is derived from an EMBL/GenBank/DDBJ whole genome shotgun (WGS) entry which is preliminary data.</text>
</comment>
<evidence type="ECO:0000313" key="1">
    <source>
        <dbReference type="EMBL" id="OIJ05155.1"/>
    </source>
</evidence>
<proteinExistence type="predicted"/>
<gene>
    <name evidence="1" type="ORF">AWH56_22045</name>
</gene>
<protein>
    <submittedName>
        <fullName evidence="1">Uncharacterized protein</fullName>
    </submittedName>
</protein>
<organism evidence="1">
    <name type="scientific">Anaerobacillus isosaccharinicus</name>
    <dbReference type="NCBI Taxonomy" id="1532552"/>
    <lineage>
        <taxon>Bacteria</taxon>
        <taxon>Bacillati</taxon>
        <taxon>Bacillota</taxon>
        <taxon>Bacilli</taxon>
        <taxon>Bacillales</taxon>
        <taxon>Bacillaceae</taxon>
        <taxon>Anaerobacillus</taxon>
    </lineage>
</organism>
<dbReference type="EMBL" id="LQXD01000192">
    <property type="protein sequence ID" value="OIJ05155.1"/>
    <property type="molecule type" value="Genomic_DNA"/>
</dbReference>
<accession>A0A1S2L0L3</accession>
<reference evidence="1" key="1">
    <citation type="submission" date="2016-10" db="EMBL/GenBank/DDBJ databases">
        <title>Draft genome sequences of four alkaliphilic bacteria belonging to the Anaerobacillus genus.</title>
        <authorList>
            <person name="Bassil N.M."/>
            <person name="Lloyd J.R."/>
        </authorList>
    </citation>
    <scope>NUCLEOTIDE SEQUENCE [LARGE SCALE GENOMIC DNA]</scope>
    <source>
        <strain evidence="1">NB2006</strain>
    </source>
</reference>
<dbReference type="AlphaFoldDB" id="A0A1S2L0L3"/>